<proteinExistence type="predicted"/>
<dbReference type="Proteomes" id="UP001150603">
    <property type="component" value="Unassembled WGS sequence"/>
</dbReference>
<evidence type="ECO:0000313" key="2">
    <source>
        <dbReference type="Proteomes" id="UP001150603"/>
    </source>
</evidence>
<accession>A0ACC1JBB7</accession>
<keyword evidence="2" id="KW-1185">Reference proteome</keyword>
<organism evidence="1 2">
    <name type="scientific">Linderina macrospora</name>
    <dbReference type="NCBI Taxonomy" id="4868"/>
    <lineage>
        <taxon>Eukaryota</taxon>
        <taxon>Fungi</taxon>
        <taxon>Fungi incertae sedis</taxon>
        <taxon>Zoopagomycota</taxon>
        <taxon>Kickxellomycotina</taxon>
        <taxon>Kickxellomycetes</taxon>
        <taxon>Kickxellales</taxon>
        <taxon>Kickxellaceae</taxon>
        <taxon>Linderina</taxon>
    </lineage>
</organism>
<sequence>MDVDTEEVEYACDMDVDPVGCNGNNLYTEPRDGNDVCWMDVDVPEMQPSLPASLTQPAFENITGNADVDADLYIYGRSFDVYYLGQPIYSPPVTVSQSSGNGYVDNGLSTYQPDRMGR</sequence>
<dbReference type="EMBL" id="JANBPW010001301">
    <property type="protein sequence ID" value="KAJ1945141.1"/>
    <property type="molecule type" value="Genomic_DNA"/>
</dbReference>
<gene>
    <name evidence="1" type="ORF">FBU59_002399</name>
</gene>
<protein>
    <submittedName>
        <fullName evidence="1">Uncharacterized protein</fullName>
    </submittedName>
</protein>
<reference evidence="1" key="1">
    <citation type="submission" date="2022-07" db="EMBL/GenBank/DDBJ databases">
        <title>Phylogenomic reconstructions and comparative analyses of Kickxellomycotina fungi.</title>
        <authorList>
            <person name="Reynolds N.K."/>
            <person name="Stajich J.E."/>
            <person name="Barry K."/>
            <person name="Grigoriev I.V."/>
            <person name="Crous P."/>
            <person name="Smith M.E."/>
        </authorList>
    </citation>
    <scope>NUCLEOTIDE SEQUENCE</scope>
    <source>
        <strain evidence="1">NRRL 5244</strain>
    </source>
</reference>
<evidence type="ECO:0000313" key="1">
    <source>
        <dbReference type="EMBL" id="KAJ1945141.1"/>
    </source>
</evidence>
<name>A0ACC1JBB7_9FUNG</name>
<comment type="caution">
    <text evidence="1">The sequence shown here is derived from an EMBL/GenBank/DDBJ whole genome shotgun (WGS) entry which is preliminary data.</text>
</comment>